<keyword evidence="1" id="KW-1133">Transmembrane helix</keyword>
<dbReference type="Pfam" id="PF01425">
    <property type="entry name" value="Amidase"/>
    <property type="match status" value="1"/>
</dbReference>
<name>A0A177DIY4_ALTAL</name>
<dbReference type="Gene3D" id="3.90.1300.10">
    <property type="entry name" value="Amidase signature (AS) domain"/>
    <property type="match status" value="1"/>
</dbReference>
<evidence type="ECO:0000256" key="1">
    <source>
        <dbReference type="SAM" id="Phobius"/>
    </source>
</evidence>
<dbReference type="STRING" id="5599.A0A177DIY4"/>
<dbReference type="OMA" id="MPIWWEY"/>
<dbReference type="VEuPathDB" id="FungiDB:CC77DRAFT_1021111"/>
<evidence type="ECO:0000259" key="2">
    <source>
        <dbReference type="Pfam" id="PF01425"/>
    </source>
</evidence>
<dbReference type="Proteomes" id="UP000077248">
    <property type="component" value="Unassembled WGS sequence"/>
</dbReference>
<accession>A0A177DIY4</accession>
<feature type="domain" description="Amidase" evidence="2">
    <location>
        <begin position="114"/>
        <end position="484"/>
    </location>
</feature>
<dbReference type="SUPFAM" id="SSF75304">
    <property type="entry name" value="Amidase signature (AS) enzymes"/>
    <property type="match status" value="1"/>
</dbReference>
<sequence>MGRRPARLRPMSMGNASSSSWLPFPLRRCFAQTEPASYRYHQVSTEDSQREPKSWYGCWRIMVPGSFLGILIIGGAVYFNRQLELSIPLPSLYEADIDAVADGLERSLFTSLHLVKTYIARIEEVNDVLRPVTEINPDALVIAAALDKERSEGMVRGPLHGIPVLIKDTIATKDKMNNTAGSYALVGAKVPADSTVAKRLREAGAIVLGKTNPSEWGSFRIFNSSNGWSAYGGQTYGPFYPHQDPSGSSSGSAVAASLGLATITLGAETCGSIIDPASYNNVVGMKPTVGFTSRHLVIPISEHMDTIGPLTKTVKDSAYLLQGIAGFDVHDNYTSAIPEEVDMDFVGACKLSALKGARLGVPRNVIQLMSDGLTRSIVKAFDDSLEVLRAAGAVVLESDFPAAQEFLDNSMIGAKIMGADFVVNIENYLRQLAYNPHNIKSLVELRKWTQDSSLEGYPSKPTELWDFVLQNWNNTEAGFWQAYQQGLYYDGEGGLLGTIERHNLDAVLLPSHFSWNFAGIAGAPIVSVPIGAMQSDQPIVSDADGLVSSAPNIPFGFSFLGAKFNDAKIIGLAYAFEQRTLVRAKVKPYITPRTELWDIMGT</sequence>
<dbReference type="InterPro" id="IPR023631">
    <property type="entry name" value="Amidase_dom"/>
</dbReference>
<evidence type="ECO:0000313" key="4">
    <source>
        <dbReference type="Proteomes" id="UP000077248"/>
    </source>
</evidence>
<reference evidence="3 4" key="1">
    <citation type="submission" date="2016-05" db="EMBL/GenBank/DDBJ databases">
        <title>Comparative analysis of secretome profiles of manganese(II)-oxidizing ascomycete fungi.</title>
        <authorList>
            <consortium name="DOE Joint Genome Institute"/>
            <person name="Zeiner C.A."/>
            <person name="Purvine S.O."/>
            <person name="Zink E.M."/>
            <person name="Wu S."/>
            <person name="Pasa-Tolic L."/>
            <person name="Chaput D.L."/>
            <person name="Haridas S."/>
            <person name="Grigoriev I.V."/>
            <person name="Santelli C.M."/>
            <person name="Hansel C.M."/>
        </authorList>
    </citation>
    <scope>NUCLEOTIDE SEQUENCE [LARGE SCALE GENOMIC DNA]</scope>
    <source>
        <strain evidence="3 4">SRC1lrK2f</strain>
    </source>
</reference>
<dbReference type="RefSeq" id="XP_018385144.1">
    <property type="nucleotide sequence ID" value="XM_018525203.1"/>
</dbReference>
<dbReference type="GeneID" id="29110797"/>
<proteinExistence type="predicted"/>
<keyword evidence="1" id="KW-0812">Transmembrane</keyword>
<gene>
    <name evidence="3" type="ORF">CC77DRAFT_1021111</name>
</gene>
<dbReference type="AlphaFoldDB" id="A0A177DIY4"/>
<keyword evidence="1" id="KW-0472">Membrane</keyword>
<organism evidence="3 4">
    <name type="scientific">Alternaria alternata</name>
    <name type="common">Alternaria rot fungus</name>
    <name type="synonym">Torula alternata</name>
    <dbReference type="NCBI Taxonomy" id="5599"/>
    <lineage>
        <taxon>Eukaryota</taxon>
        <taxon>Fungi</taxon>
        <taxon>Dikarya</taxon>
        <taxon>Ascomycota</taxon>
        <taxon>Pezizomycotina</taxon>
        <taxon>Dothideomycetes</taxon>
        <taxon>Pleosporomycetidae</taxon>
        <taxon>Pleosporales</taxon>
        <taxon>Pleosporineae</taxon>
        <taxon>Pleosporaceae</taxon>
        <taxon>Alternaria</taxon>
        <taxon>Alternaria sect. Alternaria</taxon>
        <taxon>Alternaria alternata complex</taxon>
    </lineage>
</organism>
<dbReference type="InterPro" id="IPR036928">
    <property type="entry name" value="AS_sf"/>
</dbReference>
<protein>
    <submittedName>
        <fullName evidence="3">Amidase</fullName>
    </submittedName>
</protein>
<keyword evidence="4" id="KW-1185">Reference proteome</keyword>
<feature type="transmembrane region" description="Helical" evidence="1">
    <location>
        <begin position="61"/>
        <end position="79"/>
    </location>
</feature>
<dbReference type="PANTHER" id="PTHR42678">
    <property type="entry name" value="AMIDASE"/>
    <property type="match status" value="1"/>
</dbReference>
<evidence type="ECO:0000313" key="3">
    <source>
        <dbReference type="EMBL" id="OAG19723.1"/>
    </source>
</evidence>
<dbReference type="PANTHER" id="PTHR42678:SF34">
    <property type="entry name" value="OS04G0183300 PROTEIN"/>
    <property type="match status" value="1"/>
</dbReference>
<dbReference type="KEGG" id="aalt:CC77DRAFT_1021111"/>
<dbReference type="EMBL" id="KV441480">
    <property type="protein sequence ID" value="OAG19723.1"/>
    <property type="molecule type" value="Genomic_DNA"/>
</dbReference>